<dbReference type="PANTHER" id="PTHR33884">
    <property type="entry name" value="UPF0410 PROTEIN YMGE"/>
    <property type="match status" value="1"/>
</dbReference>
<keyword evidence="9" id="KW-1185">Reference proteome</keyword>
<dbReference type="PANTHER" id="PTHR33884:SF3">
    <property type="entry name" value="UPF0410 PROTEIN YMGE"/>
    <property type="match status" value="1"/>
</dbReference>
<evidence type="ECO:0000256" key="1">
    <source>
        <dbReference type="ARBA" id="ARBA00004651"/>
    </source>
</evidence>
<dbReference type="Proteomes" id="UP000557307">
    <property type="component" value="Unassembled WGS sequence"/>
</dbReference>
<evidence type="ECO:0000256" key="7">
    <source>
        <dbReference type="SAM" id="Phobius"/>
    </source>
</evidence>
<evidence type="ECO:0000256" key="4">
    <source>
        <dbReference type="ARBA" id="ARBA00022692"/>
    </source>
</evidence>
<keyword evidence="5 7" id="KW-1133">Transmembrane helix</keyword>
<dbReference type="RefSeq" id="WP_184179353.1">
    <property type="nucleotide sequence ID" value="NZ_JACHGF010000016.1"/>
</dbReference>
<dbReference type="InterPro" id="IPR007341">
    <property type="entry name" value="Transgly_assoc"/>
</dbReference>
<keyword evidence="3" id="KW-1003">Cell membrane</keyword>
<keyword evidence="4 7" id="KW-0812">Transmembrane</keyword>
<dbReference type="Pfam" id="PF04226">
    <property type="entry name" value="Transgly_assoc"/>
    <property type="match status" value="1"/>
</dbReference>
<gene>
    <name evidence="8" type="ORF">HNQ92_005508</name>
</gene>
<comment type="similarity">
    <text evidence="2">Belongs to the UPF0410 family.</text>
</comment>
<accession>A0A840TWN6</accession>
<comment type="caution">
    <text evidence="8">The sequence shown here is derived from an EMBL/GenBank/DDBJ whole genome shotgun (WGS) entry which is preliminary data.</text>
</comment>
<name>A0A840TWN6_9BACT</name>
<proteinExistence type="inferred from homology"/>
<evidence type="ECO:0000256" key="6">
    <source>
        <dbReference type="ARBA" id="ARBA00023136"/>
    </source>
</evidence>
<feature type="transmembrane region" description="Helical" evidence="7">
    <location>
        <begin position="65"/>
        <end position="82"/>
    </location>
</feature>
<evidence type="ECO:0000256" key="5">
    <source>
        <dbReference type="ARBA" id="ARBA00022989"/>
    </source>
</evidence>
<evidence type="ECO:0000313" key="8">
    <source>
        <dbReference type="EMBL" id="MBB5287345.1"/>
    </source>
</evidence>
<evidence type="ECO:0000256" key="3">
    <source>
        <dbReference type="ARBA" id="ARBA00022475"/>
    </source>
</evidence>
<feature type="transmembrane region" description="Helical" evidence="7">
    <location>
        <begin position="29"/>
        <end position="58"/>
    </location>
</feature>
<evidence type="ECO:0000313" key="9">
    <source>
        <dbReference type="Proteomes" id="UP000557307"/>
    </source>
</evidence>
<comment type="subcellular location">
    <subcellularLocation>
        <location evidence="1">Cell membrane</location>
        <topology evidence="1">Multi-pass membrane protein</topology>
    </subcellularLocation>
</comment>
<evidence type="ECO:0000256" key="2">
    <source>
        <dbReference type="ARBA" id="ARBA00011006"/>
    </source>
</evidence>
<dbReference type="GO" id="GO:0005886">
    <property type="term" value="C:plasma membrane"/>
    <property type="evidence" value="ECO:0007669"/>
    <property type="project" value="UniProtKB-SubCell"/>
</dbReference>
<reference evidence="8 9" key="1">
    <citation type="submission" date="2020-08" db="EMBL/GenBank/DDBJ databases">
        <title>Genomic Encyclopedia of Type Strains, Phase IV (KMG-IV): sequencing the most valuable type-strain genomes for metagenomic binning, comparative biology and taxonomic classification.</title>
        <authorList>
            <person name="Goeker M."/>
        </authorList>
    </citation>
    <scope>NUCLEOTIDE SEQUENCE [LARGE SCALE GENOMIC DNA]</scope>
    <source>
        <strain evidence="8 9">DSM 105074</strain>
    </source>
</reference>
<protein>
    <submittedName>
        <fullName evidence="8">Putative membrane protein YeaQ/YmgE (Transglycosylase-associated protein family)</fullName>
    </submittedName>
</protein>
<keyword evidence="6 7" id="KW-0472">Membrane</keyword>
<organism evidence="8 9">
    <name type="scientific">Rhabdobacter roseus</name>
    <dbReference type="NCBI Taxonomy" id="1655419"/>
    <lineage>
        <taxon>Bacteria</taxon>
        <taxon>Pseudomonadati</taxon>
        <taxon>Bacteroidota</taxon>
        <taxon>Cytophagia</taxon>
        <taxon>Cytophagales</taxon>
        <taxon>Cytophagaceae</taxon>
        <taxon>Rhabdobacter</taxon>
    </lineage>
</organism>
<sequence length="90" mass="9454">MGLLAWIFVGLIAGAVAKAVYAGKDPGGFIHFLTILIGIGGAIVGGFVSTLFGFGAIYSLDIRNLLIAILGAGLLLFFYQKFSTRRAEDS</sequence>
<dbReference type="EMBL" id="JACHGF010000016">
    <property type="protein sequence ID" value="MBB5287345.1"/>
    <property type="molecule type" value="Genomic_DNA"/>
</dbReference>
<dbReference type="AlphaFoldDB" id="A0A840TWN6"/>